<feature type="domain" description="OmpA-like" evidence="5">
    <location>
        <begin position="335"/>
        <end position="447"/>
    </location>
</feature>
<keyword evidence="2 3" id="KW-0472">Membrane</keyword>
<name>A0A6N6MA44_9FLAO</name>
<keyword evidence="7" id="KW-1185">Reference proteome</keyword>
<evidence type="ECO:0000256" key="4">
    <source>
        <dbReference type="SAM" id="MobiDB-lite"/>
    </source>
</evidence>
<evidence type="ECO:0000256" key="3">
    <source>
        <dbReference type="PROSITE-ProRule" id="PRU00473"/>
    </source>
</evidence>
<feature type="region of interest" description="Disordered" evidence="4">
    <location>
        <begin position="40"/>
        <end position="66"/>
    </location>
</feature>
<evidence type="ECO:0000313" key="6">
    <source>
        <dbReference type="EMBL" id="KAB1066031.1"/>
    </source>
</evidence>
<feature type="compositionally biased region" description="Polar residues" evidence="4">
    <location>
        <begin position="46"/>
        <end position="66"/>
    </location>
</feature>
<dbReference type="GO" id="GO:0016020">
    <property type="term" value="C:membrane"/>
    <property type="evidence" value="ECO:0007669"/>
    <property type="project" value="UniProtKB-SubCell"/>
</dbReference>
<accession>A0A6N6MA44</accession>
<organism evidence="6 7">
    <name type="scientific">Salibacter halophilus</name>
    <dbReference type="NCBI Taxonomy" id="1803916"/>
    <lineage>
        <taxon>Bacteria</taxon>
        <taxon>Pseudomonadati</taxon>
        <taxon>Bacteroidota</taxon>
        <taxon>Flavobacteriia</taxon>
        <taxon>Flavobacteriales</taxon>
        <taxon>Salibacteraceae</taxon>
        <taxon>Salibacter</taxon>
    </lineage>
</organism>
<dbReference type="PROSITE" id="PS51123">
    <property type="entry name" value="OMPA_2"/>
    <property type="match status" value="1"/>
</dbReference>
<dbReference type="PROSITE" id="PS51257">
    <property type="entry name" value="PROKAR_LIPOPROTEIN"/>
    <property type="match status" value="1"/>
</dbReference>
<dbReference type="AlphaFoldDB" id="A0A6N6MA44"/>
<protein>
    <submittedName>
        <fullName evidence="6">OmpA family protein</fullName>
    </submittedName>
</protein>
<dbReference type="CDD" id="cd07185">
    <property type="entry name" value="OmpA_C-like"/>
    <property type="match status" value="1"/>
</dbReference>
<comment type="caution">
    <text evidence="6">The sequence shown here is derived from an EMBL/GenBank/DDBJ whole genome shotgun (WGS) entry which is preliminary data.</text>
</comment>
<dbReference type="OrthoDB" id="9808652at2"/>
<dbReference type="InterPro" id="IPR006664">
    <property type="entry name" value="OMP_bac"/>
</dbReference>
<proteinExistence type="predicted"/>
<dbReference type="InterPro" id="IPR006665">
    <property type="entry name" value="OmpA-like"/>
</dbReference>
<dbReference type="InterPro" id="IPR036737">
    <property type="entry name" value="OmpA-like_sf"/>
</dbReference>
<evidence type="ECO:0000256" key="2">
    <source>
        <dbReference type="ARBA" id="ARBA00023136"/>
    </source>
</evidence>
<comment type="subcellular location">
    <subcellularLocation>
        <location evidence="1">Membrane</location>
    </subcellularLocation>
</comment>
<sequence>MDGSEKVMRKLFSIFILSILLVACGVQNTGKVSLYVDDSDSKDSAGYSSALTEEKAQNTSLTSDSTSARKGPIIILTPDTQIANYERFDSISKRVQTVKSTIYRDTSVVQKSDSIKYLSESYRIRNLEAQQQLMSRKLDSLLNKKDTSQDIVSEEASHEDSLLTEIENLQSQLNNALGSQKTIIKEGRQKNVTRVRNGGTTVIPVPLPSGKTRYDTVMQTQFDTISSDSGLVEEFIILHDIALTDEPIANLAVEKELDALIDTTAQNGIDRENYKSKKAVSQFQYDSLLLQYKKQNINFNDTVSSLNKALKNAKSKPVKKVEKQPQPVEKIEPKVTKKPAYDTVRIDLLYDPGKKEPQNLSKLKGALNDVSKQNIYRIFISGYTDSSGNSMLNLTLSQKRVQEIRNYLTSAGIDNRVIFSQAFGEQYASDPILDRERRVEVEILIKL</sequence>
<dbReference type="SUPFAM" id="SSF103088">
    <property type="entry name" value="OmpA-like"/>
    <property type="match status" value="1"/>
</dbReference>
<reference evidence="6 7" key="1">
    <citation type="submission" date="2019-09" db="EMBL/GenBank/DDBJ databases">
        <title>Genomes of Cryomorphaceae.</title>
        <authorList>
            <person name="Bowman J.P."/>
        </authorList>
    </citation>
    <scope>NUCLEOTIDE SEQUENCE [LARGE SCALE GENOMIC DNA]</scope>
    <source>
        <strain evidence="6 7">KCTC 52047</strain>
    </source>
</reference>
<dbReference type="EMBL" id="WACR01000001">
    <property type="protein sequence ID" value="KAB1066031.1"/>
    <property type="molecule type" value="Genomic_DNA"/>
</dbReference>
<evidence type="ECO:0000256" key="1">
    <source>
        <dbReference type="ARBA" id="ARBA00004370"/>
    </source>
</evidence>
<dbReference type="Proteomes" id="UP000435357">
    <property type="component" value="Unassembled WGS sequence"/>
</dbReference>
<dbReference type="Gene3D" id="3.30.1330.60">
    <property type="entry name" value="OmpA-like domain"/>
    <property type="match status" value="1"/>
</dbReference>
<evidence type="ECO:0000313" key="7">
    <source>
        <dbReference type="Proteomes" id="UP000435357"/>
    </source>
</evidence>
<dbReference type="PRINTS" id="PR01021">
    <property type="entry name" value="OMPADOMAIN"/>
</dbReference>
<dbReference type="Pfam" id="PF00691">
    <property type="entry name" value="OmpA"/>
    <property type="match status" value="1"/>
</dbReference>
<gene>
    <name evidence="6" type="ORF">F3059_00750</name>
</gene>
<dbReference type="RefSeq" id="WP_151166019.1">
    <property type="nucleotide sequence ID" value="NZ_WACR01000001.1"/>
</dbReference>
<evidence type="ECO:0000259" key="5">
    <source>
        <dbReference type="PROSITE" id="PS51123"/>
    </source>
</evidence>